<reference evidence="2 3" key="1">
    <citation type="submission" date="2024-05" db="EMBL/GenBank/DDBJ databases">
        <title>Genome sequencing and assembly of Indian major carp, Cirrhinus mrigala (Hamilton, 1822).</title>
        <authorList>
            <person name="Mohindra V."/>
            <person name="Chowdhury L.M."/>
            <person name="Lal K."/>
            <person name="Jena J.K."/>
        </authorList>
    </citation>
    <scope>NUCLEOTIDE SEQUENCE [LARGE SCALE GENOMIC DNA]</scope>
    <source>
        <strain evidence="2">CM1030</strain>
        <tissue evidence="2">Blood</tissue>
    </source>
</reference>
<dbReference type="Proteomes" id="UP001529510">
    <property type="component" value="Unassembled WGS sequence"/>
</dbReference>
<feature type="non-terminal residue" evidence="2">
    <location>
        <position position="70"/>
    </location>
</feature>
<keyword evidence="3" id="KW-1185">Reference proteome</keyword>
<name>A0ABD0QFJ9_CIRMR</name>
<proteinExistence type="predicted"/>
<gene>
    <name evidence="2" type="ORF">M9458_020710</name>
</gene>
<dbReference type="EMBL" id="JAMKFB020000009">
    <property type="protein sequence ID" value="KAL0185014.1"/>
    <property type="molecule type" value="Genomic_DNA"/>
</dbReference>
<comment type="caution">
    <text evidence="2">The sequence shown here is derived from an EMBL/GenBank/DDBJ whole genome shotgun (WGS) entry which is preliminary data.</text>
</comment>
<feature type="compositionally biased region" description="Polar residues" evidence="1">
    <location>
        <begin position="33"/>
        <end position="42"/>
    </location>
</feature>
<protein>
    <submittedName>
        <fullName evidence="2">Uncharacterized protein</fullName>
    </submittedName>
</protein>
<organism evidence="2 3">
    <name type="scientific">Cirrhinus mrigala</name>
    <name type="common">Mrigala</name>
    <dbReference type="NCBI Taxonomy" id="683832"/>
    <lineage>
        <taxon>Eukaryota</taxon>
        <taxon>Metazoa</taxon>
        <taxon>Chordata</taxon>
        <taxon>Craniata</taxon>
        <taxon>Vertebrata</taxon>
        <taxon>Euteleostomi</taxon>
        <taxon>Actinopterygii</taxon>
        <taxon>Neopterygii</taxon>
        <taxon>Teleostei</taxon>
        <taxon>Ostariophysi</taxon>
        <taxon>Cypriniformes</taxon>
        <taxon>Cyprinidae</taxon>
        <taxon>Labeoninae</taxon>
        <taxon>Labeonini</taxon>
        <taxon>Cirrhinus</taxon>
    </lineage>
</organism>
<evidence type="ECO:0000313" key="2">
    <source>
        <dbReference type="EMBL" id="KAL0185014.1"/>
    </source>
</evidence>
<sequence length="70" mass="7562">MSVSLTPEQQRRIEEKRQRALAIRAEKQAQLTLGSVQNKHTGTTGGPAKNSQLFASDRAHPGAPGQAARQ</sequence>
<evidence type="ECO:0000256" key="1">
    <source>
        <dbReference type="SAM" id="MobiDB-lite"/>
    </source>
</evidence>
<feature type="region of interest" description="Disordered" evidence="1">
    <location>
        <begin position="33"/>
        <end position="70"/>
    </location>
</feature>
<accession>A0ABD0QFJ9</accession>
<evidence type="ECO:0000313" key="3">
    <source>
        <dbReference type="Proteomes" id="UP001529510"/>
    </source>
</evidence>
<dbReference type="AlphaFoldDB" id="A0ABD0QFJ9"/>